<organism evidence="1 2">
    <name type="scientific">Candidula unifasciata</name>
    <dbReference type="NCBI Taxonomy" id="100452"/>
    <lineage>
        <taxon>Eukaryota</taxon>
        <taxon>Metazoa</taxon>
        <taxon>Spiralia</taxon>
        <taxon>Lophotrochozoa</taxon>
        <taxon>Mollusca</taxon>
        <taxon>Gastropoda</taxon>
        <taxon>Heterobranchia</taxon>
        <taxon>Euthyneura</taxon>
        <taxon>Panpulmonata</taxon>
        <taxon>Eupulmonata</taxon>
        <taxon>Stylommatophora</taxon>
        <taxon>Helicina</taxon>
        <taxon>Helicoidea</taxon>
        <taxon>Geomitridae</taxon>
        <taxon>Candidula</taxon>
    </lineage>
</organism>
<protein>
    <submittedName>
        <fullName evidence="1">Uncharacterized protein</fullName>
    </submittedName>
</protein>
<comment type="caution">
    <text evidence="1">The sequence shown here is derived from an EMBL/GenBank/DDBJ whole genome shotgun (WGS) entry which is preliminary data.</text>
</comment>
<dbReference type="Proteomes" id="UP000678393">
    <property type="component" value="Unassembled WGS sequence"/>
</dbReference>
<proteinExistence type="predicted"/>
<accession>A0A8S3ZMK6</accession>
<name>A0A8S3ZMK6_9EUPU</name>
<sequence>TATFQVLLATDSKVTYAIRGYHSVWQSPQLASQTYYAAAYSLDNDSRPNITMPRSHSGPEVIRLGTRKANKDPYTCVEKTQIMVSQLNRSLHLLSPCPSYQPQVRIYSVIHP</sequence>
<gene>
    <name evidence="1" type="ORF">CUNI_LOCUS16335</name>
</gene>
<feature type="non-terminal residue" evidence="1">
    <location>
        <position position="1"/>
    </location>
</feature>
<dbReference type="OrthoDB" id="6102165at2759"/>
<keyword evidence="2" id="KW-1185">Reference proteome</keyword>
<evidence type="ECO:0000313" key="1">
    <source>
        <dbReference type="EMBL" id="CAG5130777.1"/>
    </source>
</evidence>
<dbReference type="EMBL" id="CAJHNH020004246">
    <property type="protein sequence ID" value="CAG5130777.1"/>
    <property type="molecule type" value="Genomic_DNA"/>
</dbReference>
<reference evidence="1" key="1">
    <citation type="submission" date="2021-04" db="EMBL/GenBank/DDBJ databases">
        <authorList>
            <consortium name="Molecular Ecology Group"/>
        </authorList>
    </citation>
    <scope>NUCLEOTIDE SEQUENCE</scope>
</reference>
<dbReference type="AlphaFoldDB" id="A0A8S3ZMK6"/>
<evidence type="ECO:0000313" key="2">
    <source>
        <dbReference type="Proteomes" id="UP000678393"/>
    </source>
</evidence>